<feature type="compositionally biased region" description="Basic and acidic residues" evidence="1">
    <location>
        <begin position="8"/>
        <end position="27"/>
    </location>
</feature>
<feature type="region of interest" description="Disordered" evidence="1">
    <location>
        <begin position="61"/>
        <end position="82"/>
    </location>
</feature>
<feature type="region of interest" description="Disordered" evidence="1">
    <location>
        <begin position="1"/>
        <end position="33"/>
    </location>
</feature>
<keyword evidence="3" id="KW-1185">Reference proteome</keyword>
<evidence type="ECO:0000256" key="1">
    <source>
        <dbReference type="SAM" id="MobiDB-lite"/>
    </source>
</evidence>
<evidence type="ECO:0000313" key="2">
    <source>
        <dbReference type="EMBL" id="QDV82384.1"/>
    </source>
</evidence>
<gene>
    <name evidence="2" type="ORF">TBK1r_13140</name>
</gene>
<accession>A0ABX5XKH4</accession>
<dbReference type="EMBL" id="CP036432">
    <property type="protein sequence ID" value="QDV82384.1"/>
    <property type="molecule type" value="Genomic_DNA"/>
</dbReference>
<name>A0ABX5XKH4_9BACT</name>
<feature type="compositionally biased region" description="Basic and acidic residues" evidence="1">
    <location>
        <begin position="62"/>
        <end position="82"/>
    </location>
</feature>
<protein>
    <submittedName>
        <fullName evidence="2">Uncharacterized protein</fullName>
    </submittedName>
</protein>
<reference evidence="2 3" key="1">
    <citation type="submission" date="2019-02" db="EMBL/GenBank/DDBJ databases">
        <title>Deep-cultivation of Planctomycetes and their phenomic and genomic characterization uncovers novel biology.</title>
        <authorList>
            <person name="Wiegand S."/>
            <person name="Jogler M."/>
            <person name="Boedeker C."/>
            <person name="Pinto D."/>
            <person name="Vollmers J."/>
            <person name="Rivas-Marin E."/>
            <person name="Kohn T."/>
            <person name="Peeters S.H."/>
            <person name="Heuer A."/>
            <person name="Rast P."/>
            <person name="Oberbeckmann S."/>
            <person name="Bunk B."/>
            <person name="Jeske O."/>
            <person name="Meyerdierks A."/>
            <person name="Storesund J.E."/>
            <person name="Kallscheuer N."/>
            <person name="Luecker S."/>
            <person name="Lage O.M."/>
            <person name="Pohl T."/>
            <person name="Merkel B.J."/>
            <person name="Hornburger P."/>
            <person name="Mueller R.-W."/>
            <person name="Bruemmer F."/>
            <person name="Labrenz M."/>
            <person name="Spormann A.M."/>
            <person name="Op den Camp H."/>
            <person name="Overmann J."/>
            <person name="Amann R."/>
            <person name="Jetten M.S.M."/>
            <person name="Mascher T."/>
            <person name="Medema M.H."/>
            <person name="Devos D.P."/>
            <person name="Kaster A.-K."/>
            <person name="Ovreas L."/>
            <person name="Rohde M."/>
            <person name="Galperin M.Y."/>
            <person name="Jogler C."/>
        </authorList>
    </citation>
    <scope>NUCLEOTIDE SEQUENCE [LARGE SCALE GENOMIC DNA]</scope>
    <source>
        <strain evidence="2 3">TBK1r</strain>
    </source>
</reference>
<proteinExistence type="predicted"/>
<evidence type="ECO:0000313" key="3">
    <source>
        <dbReference type="Proteomes" id="UP000318081"/>
    </source>
</evidence>
<dbReference type="Proteomes" id="UP000318081">
    <property type="component" value="Chromosome"/>
</dbReference>
<sequence>MTPPSQGRRQENREKILPDRSVRDRAATDTGALQREDANLANFFYSPDVSQESVGSVRYLSSRRERFSESVPKGRLDGFGRS</sequence>
<organism evidence="2 3">
    <name type="scientific">Stieleria magnilauensis</name>
    <dbReference type="NCBI Taxonomy" id="2527963"/>
    <lineage>
        <taxon>Bacteria</taxon>
        <taxon>Pseudomonadati</taxon>
        <taxon>Planctomycetota</taxon>
        <taxon>Planctomycetia</taxon>
        <taxon>Pirellulales</taxon>
        <taxon>Pirellulaceae</taxon>
        <taxon>Stieleria</taxon>
    </lineage>
</organism>